<evidence type="ECO:0000256" key="3">
    <source>
        <dbReference type="SAM" id="SignalP"/>
    </source>
</evidence>
<comment type="similarity">
    <text evidence="2">Belongs to the MTB12 family.</text>
</comment>
<name>A0ABU5YTN0_9MYCO</name>
<evidence type="ECO:0000256" key="2">
    <source>
        <dbReference type="ARBA" id="ARBA00093774"/>
    </source>
</evidence>
<evidence type="ECO:0000256" key="1">
    <source>
        <dbReference type="ARBA" id="ARBA00022729"/>
    </source>
</evidence>
<protein>
    <recommendedName>
        <fullName evidence="4">Low molecular weight antigen MTB12-like C-terminal domain-containing protein</fullName>
    </recommendedName>
</protein>
<dbReference type="RefSeq" id="WP_329779427.1">
    <property type="nucleotide sequence ID" value="NZ_JAYJJQ010000003.1"/>
</dbReference>
<gene>
    <name evidence="5" type="ORF">K5L39_03640</name>
</gene>
<evidence type="ECO:0000313" key="6">
    <source>
        <dbReference type="Proteomes" id="UP001299283"/>
    </source>
</evidence>
<proteinExistence type="inferred from homology"/>
<evidence type="ECO:0000313" key="5">
    <source>
        <dbReference type="EMBL" id="MEB3068270.1"/>
    </source>
</evidence>
<accession>A0ABU5YTN0</accession>
<evidence type="ECO:0000259" key="4">
    <source>
        <dbReference type="Pfam" id="PF26580"/>
    </source>
</evidence>
<feature type="signal peptide" evidence="3">
    <location>
        <begin position="1"/>
        <end position="36"/>
    </location>
</feature>
<keyword evidence="1 3" id="KW-0732">Signal</keyword>
<dbReference type="Proteomes" id="UP001299283">
    <property type="component" value="Unassembled WGS sequence"/>
</dbReference>
<dbReference type="EMBL" id="JAYJJQ010000003">
    <property type="protein sequence ID" value="MEB3068270.1"/>
    <property type="molecule type" value="Genomic_DNA"/>
</dbReference>
<dbReference type="InterPro" id="IPR058644">
    <property type="entry name" value="Mtb12-like_C"/>
</dbReference>
<feature type="domain" description="Low molecular weight antigen MTB12-like C-terminal" evidence="4">
    <location>
        <begin position="49"/>
        <end position="159"/>
    </location>
</feature>
<feature type="chain" id="PRO_5045293226" description="Low molecular weight antigen MTB12-like C-terminal domain-containing protein" evidence="3">
    <location>
        <begin position="37"/>
        <end position="175"/>
    </location>
</feature>
<dbReference type="Pfam" id="PF26580">
    <property type="entry name" value="Mtb12_C"/>
    <property type="match status" value="1"/>
</dbReference>
<comment type="caution">
    <text evidence="5">The sequence shown here is derived from an EMBL/GenBank/DDBJ whole genome shotgun (WGS) entry which is preliminary data.</text>
</comment>
<keyword evidence="6" id="KW-1185">Reference proteome</keyword>
<reference evidence="5 6" key="1">
    <citation type="submission" date="2023-12" db="EMBL/GenBank/DDBJ databases">
        <title>Description of new species of Mycobacterium terrae complex isolated from sewage at the Sao Paulo Zoological Park Foundation in Brazil.</title>
        <authorList>
            <person name="Romagnoli C.L."/>
            <person name="Conceicao E.C."/>
            <person name="Machado E."/>
            <person name="Barreto L.B.P.F."/>
            <person name="Sharma A."/>
            <person name="Silva N.M."/>
            <person name="Marques L.E."/>
            <person name="Juliana M.A."/>
            <person name="Lourenco M.C.S."/>
            <person name="Digiampietri L.A."/>
            <person name="Suffys P.N."/>
            <person name="Viana-Niero C."/>
        </authorList>
    </citation>
    <scope>NUCLEOTIDE SEQUENCE [LARGE SCALE GENOMIC DNA]</scope>
    <source>
        <strain evidence="5 6">MYC017</strain>
    </source>
</reference>
<organism evidence="5 6">
    <name type="scientific">[Mycobacterium] vasticus</name>
    <dbReference type="NCBI Taxonomy" id="2875777"/>
    <lineage>
        <taxon>Bacteria</taxon>
        <taxon>Bacillati</taxon>
        <taxon>Actinomycetota</taxon>
        <taxon>Actinomycetes</taxon>
        <taxon>Mycobacteriales</taxon>
        <taxon>Mycobacteriaceae</taxon>
        <taxon>Mycolicibacter</taxon>
    </lineage>
</organism>
<sequence>MRVKPFGVAVLATAVTLVAALCGGAAAVTTAAPAYADCGDPGQPACTGPVPTVDEVVAIMDKLTDSDIPAATKSDIVTPGFTPEEAGTIDDHLNRMNADGLLPLNFVVTDIQPAPANLAGATVTSVGSFHQRSAHEPVVLADQDGHWLITHDTAMTVLDNFWYNANRRFPVVGGI</sequence>